<dbReference type="InterPro" id="IPR011009">
    <property type="entry name" value="Kinase-like_dom_sf"/>
</dbReference>
<gene>
    <name evidence="2" type="ORF">GX576_13240</name>
</gene>
<comment type="caution">
    <text evidence="2">The sequence shown here is derived from an EMBL/GenBank/DDBJ whole genome shotgun (WGS) entry which is preliminary data.</text>
</comment>
<evidence type="ECO:0000313" key="2">
    <source>
        <dbReference type="EMBL" id="NLF55336.1"/>
    </source>
</evidence>
<dbReference type="InterPro" id="IPR002575">
    <property type="entry name" value="Aminoglycoside_PTrfase"/>
</dbReference>
<dbReference type="RefSeq" id="WP_068809128.1">
    <property type="nucleotide sequence ID" value="NZ_MBFM01000005.1"/>
</dbReference>
<organism evidence="2 3">
    <name type="scientific">Thauera phenolivorans</name>
    <dbReference type="NCBI Taxonomy" id="1792543"/>
    <lineage>
        <taxon>Bacteria</taxon>
        <taxon>Pseudomonadati</taxon>
        <taxon>Pseudomonadota</taxon>
        <taxon>Betaproteobacteria</taxon>
        <taxon>Rhodocyclales</taxon>
        <taxon>Zoogloeaceae</taxon>
        <taxon>Thauera</taxon>
    </lineage>
</organism>
<dbReference type="AlphaFoldDB" id="A0A7X7LXR0"/>
<dbReference type="EMBL" id="JAAYYV010000366">
    <property type="protein sequence ID" value="NLF55336.1"/>
    <property type="molecule type" value="Genomic_DNA"/>
</dbReference>
<dbReference type="InterPro" id="IPR027417">
    <property type="entry name" value="P-loop_NTPase"/>
</dbReference>
<dbReference type="PANTHER" id="PTHR43883:SF1">
    <property type="entry name" value="GLUCONOKINASE"/>
    <property type="match status" value="1"/>
</dbReference>
<dbReference type="Gene3D" id="3.40.50.300">
    <property type="entry name" value="P-loop containing nucleotide triphosphate hydrolases"/>
    <property type="match status" value="1"/>
</dbReference>
<feature type="domain" description="Aminoglycoside phosphotransferase" evidence="1">
    <location>
        <begin position="117"/>
        <end position="295"/>
    </location>
</feature>
<sequence>MACSDELVRSLMRPGVLPGAEGEVALIETHISWVLLAGEHAWKLKKPLDLGFLDFSTPARRRAACEDELRLNRRTAPEIYQAVVAVRGTPAAPRVDDDGHEEAHAGEGAPIDWLVRMRRFDQSALFSSLLAEGRLAPALFDRLARHVAEFHAGAARARPGEGYGDAEAVMAPVRQNFAQVRARVDDAQMLALLDGVERWAEARFVELAPLFDARLAAGMVRECHGDLHLGNLIVLDDGPRLFDAIEFSAALRWIDVVADVAFLVMDLQVRGEAGLGWRFLNAWLERCGDYEGLALLPWYLSYRAMVRAKVAAIRSAQLADAARAEALAECRRYLGFAAGCARPGAPSLLIASGVSGAGKTSQSQPLLEARGLIRVRADVERKRLFGLAPEDASGSTPDAGLYTAEASARTYDRLAELARSVAAAGYPVLVDATFLKRAQRERFHGLAGALGIPFAILAFEAPPALLRERVRRRAAEGRDASEADEAVLAGQLAAREPLDAAEAAFALEIDTGGAPDWAVLLPRFDALCGSG</sequence>
<evidence type="ECO:0000313" key="3">
    <source>
        <dbReference type="Proteomes" id="UP000536534"/>
    </source>
</evidence>
<name>A0A7X7LXR0_9RHOO</name>
<dbReference type="Pfam" id="PF01636">
    <property type="entry name" value="APH"/>
    <property type="match status" value="1"/>
</dbReference>
<dbReference type="Pfam" id="PF13671">
    <property type="entry name" value="AAA_33"/>
    <property type="match status" value="1"/>
</dbReference>
<dbReference type="SUPFAM" id="SSF56112">
    <property type="entry name" value="Protein kinase-like (PK-like)"/>
    <property type="match status" value="1"/>
</dbReference>
<dbReference type="PANTHER" id="PTHR43883">
    <property type="entry name" value="SLR0207 PROTEIN"/>
    <property type="match status" value="1"/>
</dbReference>
<reference evidence="2 3" key="1">
    <citation type="journal article" date="2020" name="Biotechnol. Biofuels">
        <title>New insights from the biogas microbiome by comprehensive genome-resolved metagenomics of nearly 1600 species originating from multiple anaerobic digesters.</title>
        <authorList>
            <person name="Campanaro S."/>
            <person name="Treu L."/>
            <person name="Rodriguez-R L.M."/>
            <person name="Kovalovszki A."/>
            <person name="Ziels R.M."/>
            <person name="Maus I."/>
            <person name="Zhu X."/>
            <person name="Kougias P.G."/>
            <person name="Basile A."/>
            <person name="Luo G."/>
            <person name="Schluter A."/>
            <person name="Konstantinidis K.T."/>
            <person name="Angelidaki I."/>
        </authorList>
    </citation>
    <scope>NUCLEOTIDE SEQUENCE [LARGE SCALE GENOMIC DNA]</scope>
    <source>
        <strain evidence="2">AS06rmzACSIP_256</strain>
    </source>
</reference>
<accession>A0A7X7LXR0</accession>
<dbReference type="Proteomes" id="UP000536534">
    <property type="component" value="Unassembled WGS sequence"/>
</dbReference>
<protein>
    <submittedName>
        <fullName evidence="2">AAA family ATPase</fullName>
    </submittedName>
</protein>
<dbReference type="Gene3D" id="3.90.1200.10">
    <property type="match status" value="1"/>
</dbReference>
<evidence type="ECO:0000259" key="1">
    <source>
        <dbReference type="Pfam" id="PF01636"/>
    </source>
</evidence>
<dbReference type="OrthoDB" id="9810277at2"/>
<proteinExistence type="predicted"/>
<dbReference type="InterPro" id="IPR052732">
    <property type="entry name" value="Cell-binding_unc_protein"/>
</dbReference>
<dbReference type="SUPFAM" id="SSF52540">
    <property type="entry name" value="P-loop containing nucleoside triphosphate hydrolases"/>
    <property type="match status" value="1"/>
</dbReference>